<evidence type="ECO:0000313" key="2">
    <source>
        <dbReference type="EMBL" id="MBB2505793.1"/>
    </source>
</evidence>
<reference evidence="2 3" key="1">
    <citation type="submission" date="2020-08" db="EMBL/GenBank/DDBJ databases">
        <title>Amycolatopsis echigonensis JCM 21831.</title>
        <authorList>
            <person name="Tedsree N."/>
            <person name="Kuncharoen N."/>
            <person name="Likhitwitayawuid K."/>
            <person name="Tanasupawat S."/>
        </authorList>
    </citation>
    <scope>NUCLEOTIDE SEQUENCE [LARGE SCALE GENOMIC DNA]</scope>
    <source>
        <strain evidence="2 3">JCM 21831</strain>
    </source>
</reference>
<proteinExistence type="predicted"/>
<dbReference type="RefSeq" id="WP_183127302.1">
    <property type="nucleotide sequence ID" value="NZ_JACJHR010000122.1"/>
</dbReference>
<dbReference type="EMBL" id="JACJHR010000122">
    <property type="protein sequence ID" value="MBB2505793.1"/>
    <property type="molecule type" value="Genomic_DNA"/>
</dbReference>
<evidence type="ECO:0000256" key="1">
    <source>
        <dbReference type="SAM" id="Phobius"/>
    </source>
</evidence>
<protein>
    <submittedName>
        <fullName evidence="2">Uncharacterized protein</fullName>
    </submittedName>
</protein>
<dbReference type="Proteomes" id="UP000550260">
    <property type="component" value="Unassembled WGS sequence"/>
</dbReference>
<evidence type="ECO:0000313" key="3">
    <source>
        <dbReference type="Proteomes" id="UP000550260"/>
    </source>
</evidence>
<feature type="transmembrane region" description="Helical" evidence="1">
    <location>
        <begin position="99"/>
        <end position="125"/>
    </location>
</feature>
<comment type="caution">
    <text evidence="2">The sequence shown here is derived from an EMBL/GenBank/DDBJ whole genome shotgun (WGS) entry which is preliminary data.</text>
</comment>
<accession>A0A8E1W7A6</accession>
<name>A0A8E1W7A6_9PSEU</name>
<feature type="transmembrane region" description="Helical" evidence="1">
    <location>
        <begin position="137"/>
        <end position="163"/>
    </location>
</feature>
<feature type="transmembrane region" description="Helical" evidence="1">
    <location>
        <begin position="175"/>
        <end position="195"/>
    </location>
</feature>
<feature type="transmembrane region" description="Helical" evidence="1">
    <location>
        <begin position="12"/>
        <end position="33"/>
    </location>
</feature>
<feature type="transmembrane region" description="Helical" evidence="1">
    <location>
        <begin position="53"/>
        <end position="74"/>
    </location>
</feature>
<keyword evidence="1" id="KW-0472">Membrane</keyword>
<keyword evidence="1" id="KW-0812">Transmembrane</keyword>
<dbReference type="AlphaFoldDB" id="A0A8E1W7A6"/>
<sequence length="244" mass="25600">MRDSVRAELLKACSGFWMLAVLAYAILLPLGAWRFAGRGMLASGASAAEVSRAMLVYLIACPIAATFVGSYLVTRDYYYKSITRAVLTNRKDHVYAGKLLAGAGSGLAVGMVGSLGWLVIAGLILRGRDQTLLLDGATAQAVGGCAAASVLAGVLGVAIGWIVPNYYAATSISMLLPLAVEVPLALAVPEIARFLPDTALAGVAQAQPVFPGIFGTWTSLPIAAVWVALAAFAGWRLFERREIR</sequence>
<feature type="transmembrane region" description="Helical" evidence="1">
    <location>
        <begin position="215"/>
        <end position="238"/>
    </location>
</feature>
<organism evidence="2 3">
    <name type="scientific">Amycolatopsis echigonensis</name>
    <dbReference type="NCBI Taxonomy" id="2576905"/>
    <lineage>
        <taxon>Bacteria</taxon>
        <taxon>Bacillati</taxon>
        <taxon>Actinomycetota</taxon>
        <taxon>Actinomycetes</taxon>
        <taxon>Pseudonocardiales</taxon>
        <taxon>Pseudonocardiaceae</taxon>
        <taxon>Amycolatopsis</taxon>
    </lineage>
</organism>
<keyword evidence="1" id="KW-1133">Transmembrane helix</keyword>
<gene>
    <name evidence="2" type="ORF">H5411_42585</name>
</gene>